<feature type="domain" description="Peptidase A1" evidence="4">
    <location>
        <begin position="40"/>
        <end position="390"/>
    </location>
</feature>
<keyword evidence="3" id="KW-0732">Signal</keyword>
<evidence type="ECO:0000256" key="3">
    <source>
        <dbReference type="SAM" id="SignalP"/>
    </source>
</evidence>
<dbReference type="OrthoDB" id="5361565at2759"/>
<dbReference type="AlphaFoldDB" id="A0A2D3VKQ7"/>
<gene>
    <name evidence="5" type="ORF">RCC_10890</name>
</gene>
<dbReference type="CDD" id="cd12087">
    <property type="entry name" value="TM_EGFR-like"/>
    <property type="match status" value="1"/>
</dbReference>
<dbReference type="GeneID" id="35605925"/>
<dbReference type="SUPFAM" id="SSF50630">
    <property type="entry name" value="Acid proteases"/>
    <property type="match status" value="1"/>
</dbReference>
<evidence type="ECO:0000256" key="2">
    <source>
        <dbReference type="SAM" id="Phobius"/>
    </source>
</evidence>
<dbReference type="Proteomes" id="UP000225277">
    <property type="component" value="Unassembled WGS sequence"/>
</dbReference>
<keyword evidence="2" id="KW-0472">Membrane</keyword>
<feature type="region of interest" description="Disordered" evidence="1">
    <location>
        <begin position="521"/>
        <end position="544"/>
    </location>
</feature>
<feature type="signal peptide" evidence="3">
    <location>
        <begin position="1"/>
        <end position="21"/>
    </location>
</feature>
<dbReference type="Gene3D" id="2.40.70.10">
    <property type="entry name" value="Acid Proteases"/>
    <property type="match status" value="2"/>
</dbReference>
<dbReference type="STRING" id="112498.A0A2D3VKQ7"/>
<dbReference type="EMBL" id="FJUY01000025">
    <property type="protein sequence ID" value="CZT25161.1"/>
    <property type="molecule type" value="Genomic_DNA"/>
</dbReference>
<accession>A0A2D3VKQ7</accession>
<keyword evidence="2" id="KW-1133">Transmembrane helix</keyword>
<keyword evidence="6" id="KW-1185">Reference proteome</keyword>
<evidence type="ECO:0000259" key="4">
    <source>
        <dbReference type="PROSITE" id="PS51767"/>
    </source>
</evidence>
<sequence length="544" mass="58808">MYRTLLPWLILVGHSVSLCTSPPIIVPITSVQLSNGNSRRGIFGTVGTPAQNVSFMVHTYLNDTWIYNATDSFCDSQTVDQCLTYRGGLLDTEKSTSYSHEEDVYAAGGDPSDVAQMPVPHIRYNAWATDTLTMGSASLSTFPIGMPGLDFGGDFDSQANFGLGQNSTLLQRLKDDGRIASRSWSYWWGVENALSRSAMDGHLILGGYDAAKVVGVPFTQPLRNASLACRSGMILPISNLLLNFPNGTSSDLNPSAVLTACLQPDFPSIMTVPAEPYWWRFQDVTGTQFSNKSLGTNWFVPVFPSSNVYAGDLEIQIQGGPAINIPNDVLAVPNEYIDESGVVQHNDSAADVLFSPIDGNNIDDQLIIGKQFFSGAYLTVNLDNQTWSIWPVKATTDTQLTTIGESCDDATNSTTIAQPDDSAESRTGTISNGVIAGIAVGGSCVVIALVILIVFMIRKRKAKRTSATNLAAADFGSRSNDDRVCSDKSQYFAIRHGTVQEMAGSQTVPYELGSEVKPVELGHNGWNGRKSSRHHAVELPATRH</sequence>
<organism evidence="5 6">
    <name type="scientific">Ramularia collo-cygni</name>
    <dbReference type="NCBI Taxonomy" id="112498"/>
    <lineage>
        <taxon>Eukaryota</taxon>
        <taxon>Fungi</taxon>
        <taxon>Dikarya</taxon>
        <taxon>Ascomycota</taxon>
        <taxon>Pezizomycotina</taxon>
        <taxon>Dothideomycetes</taxon>
        <taxon>Dothideomycetidae</taxon>
        <taxon>Mycosphaerellales</taxon>
        <taxon>Mycosphaerellaceae</taxon>
        <taxon>Ramularia</taxon>
    </lineage>
</organism>
<feature type="chain" id="PRO_5013817311" description="Peptidase A1 domain-containing protein" evidence="3">
    <location>
        <begin position="22"/>
        <end position="544"/>
    </location>
</feature>
<evidence type="ECO:0000313" key="5">
    <source>
        <dbReference type="EMBL" id="CZT25161.1"/>
    </source>
</evidence>
<protein>
    <recommendedName>
        <fullName evidence="4">Peptidase A1 domain-containing protein</fullName>
    </recommendedName>
</protein>
<evidence type="ECO:0000313" key="6">
    <source>
        <dbReference type="Proteomes" id="UP000225277"/>
    </source>
</evidence>
<dbReference type="PROSITE" id="PS51767">
    <property type="entry name" value="PEPTIDASE_A1"/>
    <property type="match status" value="1"/>
</dbReference>
<dbReference type="InterPro" id="IPR021109">
    <property type="entry name" value="Peptidase_aspartic_dom_sf"/>
</dbReference>
<dbReference type="RefSeq" id="XP_023631884.1">
    <property type="nucleotide sequence ID" value="XM_023776116.1"/>
</dbReference>
<feature type="transmembrane region" description="Helical" evidence="2">
    <location>
        <begin position="434"/>
        <end position="457"/>
    </location>
</feature>
<name>A0A2D3VKQ7_9PEZI</name>
<reference evidence="5 6" key="1">
    <citation type="submission" date="2016-03" db="EMBL/GenBank/DDBJ databases">
        <authorList>
            <person name="Ploux O."/>
        </authorList>
    </citation>
    <scope>NUCLEOTIDE SEQUENCE [LARGE SCALE GENOMIC DNA]</scope>
    <source>
        <strain evidence="5 6">URUG2</strain>
    </source>
</reference>
<evidence type="ECO:0000256" key="1">
    <source>
        <dbReference type="SAM" id="MobiDB-lite"/>
    </source>
</evidence>
<proteinExistence type="predicted"/>
<dbReference type="InterPro" id="IPR033121">
    <property type="entry name" value="PEPTIDASE_A1"/>
</dbReference>
<keyword evidence="2" id="KW-0812">Transmembrane</keyword>